<evidence type="ECO:0000313" key="2">
    <source>
        <dbReference type="Proteomes" id="UP001552299"/>
    </source>
</evidence>
<evidence type="ECO:0000313" key="1">
    <source>
        <dbReference type="EMBL" id="KAL0927937.1"/>
    </source>
</evidence>
<comment type="caution">
    <text evidence="1">The sequence shown here is derived from an EMBL/GenBank/DDBJ whole genome shotgun (WGS) entry which is preliminary data.</text>
</comment>
<name>A0ABD0W4L2_DENTH</name>
<protein>
    <submittedName>
        <fullName evidence="1">Uncharacterized protein</fullName>
    </submittedName>
</protein>
<reference evidence="1 2" key="1">
    <citation type="journal article" date="2024" name="Plant Biotechnol. J.">
        <title>Dendrobium thyrsiflorum genome and its molecular insights into genes involved in important horticultural traits.</title>
        <authorList>
            <person name="Chen B."/>
            <person name="Wang J.Y."/>
            <person name="Zheng P.J."/>
            <person name="Li K.L."/>
            <person name="Liang Y.M."/>
            <person name="Chen X.F."/>
            <person name="Zhang C."/>
            <person name="Zhao X."/>
            <person name="He X."/>
            <person name="Zhang G.Q."/>
            <person name="Liu Z.J."/>
            <person name="Xu Q."/>
        </authorList>
    </citation>
    <scope>NUCLEOTIDE SEQUENCE [LARGE SCALE GENOMIC DNA]</scope>
    <source>
        <strain evidence="1">GZMU011</strain>
    </source>
</reference>
<sequence length="81" mass="9230">MRLTLIQLKKKKRKEVLVFRSSLVLGTDSFGFLRFPPSEPPPSASCTEFGFTQVNQEWPLSIRFHAKKPQVLTSVRPPSSK</sequence>
<organism evidence="1 2">
    <name type="scientific">Dendrobium thyrsiflorum</name>
    <name type="common">Pinecone-like raceme dendrobium</name>
    <name type="synonym">Orchid</name>
    <dbReference type="NCBI Taxonomy" id="117978"/>
    <lineage>
        <taxon>Eukaryota</taxon>
        <taxon>Viridiplantae</taxon>
        <taxon>Streptophyta</taxon>
        <taxon>Embryophyta</taxon>
        <taxon>Tracheophyta</taxon>
        <taxon>Spermatophyta</taxon>
        <taxon>Magnoliopsida</taxon>
        <taxon>Liliopsida</taxon>
        <taxon>Asparagales</taxon>
        <taxon>Orchidaceae</taxon>
        <taxon>Epidendroideae</taxon>
        <taxon>Malaxideae</taxon>
        <taxon>Dendrobiinae</taxon>
        <taxon>Dendrobium</taxon>
    </lineage>
</organism>
<dbReference type="Proteomes" id="UP001552299">
    <property type="component" value="Unassembled WGS sequence"/>
</dbReference>
<dbReference type="EMBL" id="JANQDX010000002">
    <property type="protein sequence ID" value="KAL0927937.1"/>
    <property type="molecule type" value="Genomic_DNA"/>
</dbReference>
<accession>A0ABD0W4L2</accession>
<proteinExistence type="predicted"/>
<keyword evidence="2" id="KW-1185">Reference proteome</keyword>
<gene>
    <name evidence="1" type="ORF">M5K25_002162</name>
</gene>
<dbReference type="AlphaFoldDB" id="A0ABD0W4L2"/>